<evidence type="ECO:0000313" key="3">
    <source>
        <dbReference type="Proteomes" id="UP000031327"/>
    </source>
</evidence>
<accession>A0A0C1Q8R5</accession>
<gene>
    <name evidence="2" type="ORF">JF50_14480</name>
</gene>
<feature type="compositionally biased region" description="Polar residues" evidence="1">
    <location>
        <begin position="1"/>
        <end position="10"/>
    </location>
</feature>
<organism evidence="2 3">
    <name type="scientific">Pseudoalteromonas luteoviolacea</name>
    <dbReference type="NCBI Taxonomy" id="43657"/>
    <lineage>
        <taxon>Bacteria</taxon>
        <taxon>Pseudomonadati</taxon>
        <taxon>Pseudomonadota</taxon>
        <taxon>Gammaproteobacteria</taxon>
        <taxon>Alteromonadales</taxon>
        <taxon>Pseudoalteromonadaceae</taxon>
        <taxon>Pseudoalteromonas</taxon>
    </lineage>
</organism>
<dbReference type="Proteomes" id="UP000031327">
    <property type="component" value="Unassembled WGS sequence"/>
</dbReference>
<sequence length="238" mass="26683">MKITNQTNFQPPSPSNAPNKNPSSMDAKPITDEVSTLAAAHIQNTSHDDQHIINDPNVGEMTLESHTYDPERLNKVSQTLYFGGVADLFRGMQTHYQSFMSELKNTDPKLAESTSWGFSIDEKGEFVVNGTISDENKNYLEEKLNANEDLLKLAKQVPALFMQGLAYDRGADGKGQAWGRFDINAENFKDIIDFKEVFDESYSSMGDISFFKGNFDVLKYAQNVGDQLHNKAEAKFGY</sequence>
<reference evidence="2 3" key="1">
    <citation type="submission" date="2014-12" db="EMBL/GenBank/DDBJ databases">
        <title>Draft Genome Sequence of Pseudoalteromonas luteoviolacea HI1.</title>
        <authorList>
            <person name="Asahina A.Y."/>
            <person name="Hadfield M.G."/>
        </authorList>
    </citation>
    <scope>NUCLEOTIDE SEQUENCE [LARGE SCALE GENOMIC DNA]</scope>
    <source>
        <strain evidence="2 3">HI1</strain>
    </source>
</reference>
<evidence type="ECO:0000313" key="2">
    <source>
        <dbReference type="EMBL" id="KID57061.1"/>
    </source>
</evidence>
<dbReference type="OrthoDB" id="6310938at2"/>
<comment type="caution">
    <text evidence="2">The sequence shown here is derived from an EMBL/GenBank/DDBJ whole genome shotgun (WGS) entry which is preliminary data.</text>
</comment>
<protein>
    <submittedName>
        <fullName evidence="2">Uncharacterized protein</fullName>
    </submittedName>
</protein>
<dbReference type="AlphaFoldDB" id="A0A0C1Q8R5"/>
<feature type="region of interest" description="Disordered" evidence="1">
    <location>
        <begin position="1"/>
        <end position="28"/>
    </location>
</feature>
<evidence type="ECO:0000256" key="1">
    <source>
        <dbReference type="SAM" id="MobiDB-lite"/>
    </source>
</evidence>
<proteinExistence type="predicted"/>
<dbReference type="RefSeq" id="WP_039610121.1">
    <property type="nucleotide sequence ID" value="NZ_JWIC01000006.1"/>
</dbReference>
<name>A0A0C1Q8R5_9GAMM</name>
<dbReference type="EMBL" id="JWIC01000006">
    <property type="protein sequence ID" value="KID57061.1"/>
    <property type="molecule type" value="Genomic_DNA"/>
</dbReference>